<keyword evidence="1" id="KW-0812">Transmembrane</keyword>
<sequence length="128" mass="13381">MVPKLRKIAVVPPLIVPLLLLVIAAILPPFIMRPSPPGALMVPLLVSVPSVPPADIDMSFVLLTLPVFVTVKLPEVHPVRPTTGVLMIVSAVAAAGAIAASAAATASVKAFWLDPGFADFFMLDIPRS</sequence>
<evidence type="ECO:0000313" key="2">
    <source>
        <dbReference type="EMBL" id="GGC48841.1"/>
    </source>
</evidence>
<organism evidence="2 3">
    <name type="scientific">Paraburkholderia caffeinilytica</name>
    <dbReference type="NCBI Taxonomy" id="1761016"/>
    <lineage>
        <taxon>Bacteria</taxon>
        <taxon>Pseudomonadati</taxon>
        <taxon>Pseudomonadota</taxon>
        <taxon>Betaproteobacteria</taxon>
        <taxon>Burkholderiales</taxon>
        <taxon>Burkholderiaceae</taxon>
        <taxon>Paraburkholderia</taxon>
    </lineage>
</organism>
<name>A0ABQ1MXQ5_9BURK</name>
<feature type="transmembrane region" description="Helical" evidence="1">
    <location>
        <begin position="9"/>
        <end position="31"/>
    </location>
</feature>
<reference evidence="3" key="1">
    <citation type="journal article" date="2019" name="Int. J. Syst. Evol. Microbiol.">
        <title>The Global Catalogue of Microorganisms (GCM) 10K type strain sequencing project: providing services to taxonomists for standard genome sequencing and annotation.</title>
        <authorList>
            <consortium name="The Broad Institute Genomics Platform"/>
            <consortium name="The Broad Institute Genome Sequencing Center for Infectious Disease"/>
            <person name="Wu L."/>
            <person name="Ma J."/>
        </authorList>
    </citation>
    <scope>NUCLEOTIDE SEQUENCE [LARGE SCALE GENOMIC DNA]</scope>
    <source>
        <strain evidence="3">CGMCC 1.15103</strain>
    </source>
</reference>
<keyword evidence="1" id="KW-1133">Transmembrane helix</keyword>
<proteinExistence type="predicted"/>
<evidence type="ECO:0000256" key="1">
    <source>
        <dbReference type="SAM" id="Phobius"/>
    </source>
</evidence>
<accession>A0ABQ1MXQ5</accession>
<feature type="transmembrane region" description="Helical" evidence="1">
    <location>
        <begin position="51"/>
        <end position="73"/>
    </location>
</feature>
<dbReference type="Proteomes" id="UP000602004">
    <property type="component" value="Unassembled WGS sequence"/>
</dbReference>
<comment type="caution">
    <text evidence="2">The sequence shown here is derived from an EMBL/GenBank/DDBJ whole genome shotgun (WGS) entry which is preliminary data.</text>
</comment>
<keyword evidence="3" id="KW-1185">Reference proteome</keyword>
<gene>
    <name evidence="2" type="ORF">GCM10011400_40260</name>
</gene>
<keyword evidence="1" id="KW-0472">Membrane</keyword>
<dbReference type="EMBL" id="BMHL01000006">
    <property type="protein sequence ID" value="GGC48841.1"/>
    <property type="molecule type" value="Genomic_DNA"/>
</dbReference>
<protein>
    <recommendedName>
        <fullName evidence="4">Tash protein PEST motif family</fullName>
    </recommendedName>
</protein>
<evidence type="ECO:0000313" key="3">
    <source>
        <dbReference type="Proteomes" id="UP000602004"/>
    </source>
</evidence>
<evidence type="ECO:0008006" key="4">
    <source>
        <dbReference type="Google" id="ProtNLM"/>
    </source>
</evidence>
<feature type="transmembrane region" description="Helical" evidence="1">
    <location>
        <begin position="85"/>
        <end position="112"/>
    </location>
</feature>